<dbReference type="PROSITE" id="PS50294">
    <property type="entry name" value="WD_REPEATS_REGION"/>
    <property type="match status" value="1"/>
</dbReference>
<comment type="caution">
    <text evidence="3">The sequence shown here is derived from an EMBL/GenBank/DDBJ whole genome shotgun (WGS) entry which is preliminary data.</text>
</comment>
<evidence type="ECO:0000259" key="2">
    <source>
        <dbReference type="Pfam" id="PF08662"/>
    </source>
</evidence>
<dbReference type="SUPFAM" id="SSF50978">
    <property type="entry name" value="WD40 repeat-like"/>
    <property type="match status" value="1"/>
</dbReference>
<evidence type="ECO:0000313" key="3">
    <source>
        <dbReference type="EMBL" id="KAK9722488.1"/>
    </source>
</evidence>
<dbReference type="Pfam" id="PF08662">
    <property type="entry name" value="eIF2A"/>
    <property type="match status" value="1"/>
</dbReference>
<organism evidence="3 4">
    <name type="scientific">Basidiobolus ranarum</name>
    <dbReference type="NCBI Taxonomy" id="34480"/>
    <lineage>
        <taxon>Eukaryota</taxon>
        <taxon>Fungi</taxon>
        <taxon>Fungi incertae sedis</taxon>
        <taxon>Zoopagomycota</taxon>
        <taxon>Entomophthoromycotina</taxon>
        <taxon>Basidiobolomycetes</taxon>
        <taxon>Basidiobolales</taxon>
        <taxon>Basidiobolaceae</taxon>
        <taxon>Basidiobolus</taxon>
    </lineage>
</organism>
<feature type="repeat" description="WD" evidence="1">
    <location>
        <begin position="198"/>
        <end position="240"/>
    </location>
</feature>
<dbReference type="InterPro" id="IPR053053">
    <property type="entry name" value="WD_repeat_protein"/>
</dbReference>
<dbReference type="PROSITE" id="PS50082">
    <property type="entry name" value="WD_REPEATS_2"/>
    <property type="match status" value="4"/>
</dbReference>
<reference evidence="3 4" key="1">
    <citation type="submission" date="2023-04" db="EMBL/GenBank/DDBJ databases">
        <title>Genome of Basidiobolus ranarum AG-B5.</title>
        <authorList>
            <person name="Stajich J.E."/>
            <person name="Carter-House D."/>
            <person name="Gryganskyi A."/>
        </authorList>
    </citation>
    <scope>NUCLEOTIDE SEQUENCE [LARGE SCALE GENOMIC DNA]</scope>
    <source>
        <strain evidence="3 4">AG-B5</strain>
    </source>
</reference>
<dbReference type="Gene3D" id="2.130.10.10">
    <property type="entry name" value="YVTN repeat-like/Quinoprotein amine dehydrogenase"/>
    <property type="match status" value="1"/>
</dbReference>
<dbReference type="Pfam" id="PF00400">
    <property type="entry name" value="WD40"/>
    <property type="match status" value="2"/>
</dbReference>
<keyword evidence="4" id="KW-1185">Reference proteome</keyword>
<evidence type="ECO:0000256" key="1">
    <source>
        <dbReference type="PROSITE-ProRule" id="PRU00221"/>
    </source>
</evidence>
<dbReference type="SMART" id="SM00320">
    <property type="entry name" value="WD40"/>
    <property type="match status" value="6"/>
</dbReference>
<feature type="repeat" description="WD" evidence="1">
    <location>
        <begin position="381"/>
        <end position="414"/>
    </location>
</feature>
<proteinExistence type="predicted"/>
<dbReference type="InterPro" id="IPR036322">
    <property type="entry name" value="WD40_repeat_dom_sf"/>
</dbReference>
<gene>
    <name evidence="3" type="ORF">K7432_002642</name>
</gene>
<dbReference type="InterPro" id="IPR015943">
    <property type="entry name" value="WD40/YVTN_repeat-like_dom_sf"/>
</dbReference>
<feature type="domain" description="Translation initiation factor beta propellor-like" evidence="2">
    <location>
        <begin position="139"/>
        <end position="291"/>
    </location>
</feature>
<dbReference type="CDD" id="cd00200">
    <property type="entry name" value="WD40"/>
    <property type="match status" value="1"/>
</dbReference>
<name>A0ABR2W7F7_9FUNG</name>
<protein>
    <recommendedName>
        <fullName evidence="2">Translation initiation factor beta propellor-like domain-containing protein</fullName>
    </recommendedName>
</protein>
<dbReference type="EMBL" id="JASJQH010006948">
    <property type="protein sequence ID" value="KAK9722488.1"/>
    <property type="molecule type" value="Genomic_DNA"/>
</dbReference>
<keyword evidence="1" id="KW-0853">WD repeat</keyword>
<sequence length="414" mass="47252">MDSLLGYSSSDSENVEEVEKVSEVTKNYGEKLVNQERLIVKKQEWKYNTKPTKPYISTRKRKSCSNEINQNQNTKLKIHVGVENLSSQQVLEVPEELTHNPTPNRIPSRTIIEFNDHKKGVNVLRWNECFGHLLASASMDGSVKIFDVFREKSEICTIDHLGGVKDCQWNHDGRQLISGGFDKKVTLSDLSTGSVIHTYDHPQYVTAMKFHPTEPSVFLSGMHKGGLLAWDIRSNQIIKSYPRFFGQVQDFQFLPDSKYFMTCSDFVLRNSADKSIVVWDFDSGTVHSNQIYQEAFSCTCLRTHPNQRSFVAQTNGNYVAIFNLEKPWKMNQHKRFEGHQVAGFRIQCSISHNGTYVASGSADGSLYFYEWSSSKLLKIIRNAHYDASMDVVWHPTQGNIVASCGWDGKIKIWN</sequence>
<evidence type="ECO:0000313" key="4">
    <source>
        <dbReference type="Proteomes" id="UP001479436"/>
    </source>
</evidence>
<dbReference type="InterPro" id="IPR013979">
    <property type="entry name" value="TIF_beta_prop-like"/>
</dbReference>
<feature type="repeat" description="WD" evidence="1">
    <location>
        <begin position="114"/>
        <end position="148"/>
    </location>
</feature>
<accession>A0ABR2W7F7</accession>
<dbReference type="InterPro" id="IPR001680">
    <property type="entry name" value="WD40_rpt"/>
</dbReference>
<dbReference type="PANTHER" id="PTHR44566">
    <property type="entry name" value="TRANSDUCIN/WD40 REPEAT-LIKE SUPERFAMILY PROTEIN"/>
    <property type="match status" value="1"/>
</dbReference>
<dbReference type="Proteomes" id="UP001479436">
    <property type="component" value="Unassembled WGS sequence"/>
</dbReference>
<feature type="repeat" description="WD" evidence="1">
    <location>
        <begin position="157"/>
        <end position="198"/>
    </location>
</feature>
<dbReference type="PANTHER" id="PTHR44566:SF1">
    <property type="entry name" value="WD REPEAT-CONTAINING PROTEIN 25"/>
    <property type="match status" value="1"/>
</dbReference>